<keyword evidence="1" id="KW-0547">Nucleotide-binding</keyword>
<evidence type="ECO:0000259" key="4">
    <source>
        <dbReference type="SMART" id="SM00382"/>
    </source>
</evidence>
<evidence type="ECO:0000313" key="5">
    <source>
        <dbReference type="EMBL" id="KAK4881305.1"/>
    </source>
</evidence>
<name>A0AAN7P5K6_9COLE</name>
<organism evidence="5 6">
    <name type="scientific">Aquatica leii</name>
    <dbReference type="NCBI Taxonomy" id="1421715"/>
    <lineage>
        <taxon>Eukaryota</taxon>
        <taxon>Metazoa</taxon>
        <taxon>Ecdysozoa</taxon>
        <taxon>Arthropoda</taxon>
        <taxon>Hexapoda</taxon>
        <taxon>Insecta</taxon>
        <taxon>Pterygota</taxon>
        <taxon>Neoptera</taxon>
        <taxon>Endopterygota</taxon>
        <taxon>Coleoptera</taxon>
        <taxon>Polyphaga</taxon>
        <taxon>Elateriformia</taxon>
        <taxon>Elateroidea</taxon>
        <taxon>Lampyridae</taxon>
        <taxon>Luciolinae</taxon>
        <taxon>Aquatica</taxon>
    </lineage>
</organism>
<dbReference type="InterPro" id="IPR004948">
    <property type="entry name" value="Nuc-triphosphatase_THEP1"/>
</dbReference>
<dbReference type="Pfam" id="PF03266">
    <property type="entry name" value="NTPase_1"/>
    <property type="match status" value="1"/>
</dbReference>
<dbReference type="InterPro" id="IPR003593">
    <property type="entry name" value="AAA+_ATPase"/>
</dbReference>
<dbReference type="SUPFAM" id="SSF52540">
    <property type="entry name" value="P-loop containing nucleoside triphosphate hydrolases"/>
    <property type="match status" value="1"/>
</dbReference>
<dbReference type="AlphaFoldDB" id="A0AAN7P5K6"/>
<keyword evidence="3" id="KW-0067">ATP-binding</keyword>
<evidence type="ECO:0000256" key="3">
    <source>
        <dbReference type="ARBA" id="ARBA00022840"/>
    </source>
</evidence>
<gene>
    <name evidence="5" type="ORF">RN001_004624</name>
</gene>
<dbReference type="PANTHER" id="PTHR43146">
    <property type="entry name" value="CANCER-RELATED NUCLEOSIDE-TRIPHOSPHATASE"/>
    <property type="match status" value="1"/>
</dbReference>
<accession>A0AAN7P5K6</accession>
<dbReference type="PANTHER" id="PTHR43146:SF1">
    <property type="entry name" value="CANCER-RELATED NUCLEOSIDE-TRIPHOSPHATASE"/>
    <property type="match status" value="1"/>
</dbReference>
<evidence type="ECO:0000313" key="6">
    <source>
        <dbReference type="Proteomes" id="UP001353858"/>
    </source>
</evidence>
<sequence length="194" mass="22120">MSKQTTKHLLITGPPGIGKTTIIKKICSILKDKNIPVKGFYTEELRNEFHKRIGFDVVTVDGKRERLSRTFDYLRPGDSRMHKLGQYYVFLEEFEKFIEPVFAEMSNGVLVIDEIGKMELFSSNFEELVRNAFAKSDLHILATVPVLQGRLPLVELLIGDTSNKLISVNQGNRNRLLDVILPYFVNKDSTTNSL</sequence>
<dbReference type="GO" id="GO:0005524">
    <property type="term" value="F:ATP binding"/>
    <property type="evidence" value="ECO:0007669"/>
    <property type="project" value="UniProtKB-KW"/>
</dbReference>
<feature type="domain" description="AAA+ ATPase" evidence="4">
    <location>
        <begin position="5"/>
        <end position="172"/>
    </location>
</feature>
<dbReference type="GO" id="GO:0017111">
    <property type="term" value="F:ribonucleoside triphosphate phosphatase activity"/>
    <property type="evidence" value="ECO:0007669"/>
    <property type="project" value="InterPro"/>
</dbReference>
<dbReference type="EMBL" id="JARPUR010000002">
    <property type="protein sequence ID" value="KAK4881305.1"/>
    <property type="molecule type" value="Genomic_DNA"/>
</dbReference>
<dbReference type="Proteomes" id="UP001353858">
    <property type="component" value="Unassembled WGS sequence"/>
</dbReference>
<keyword evidence="2" id="KW-0378">Hydrolase</keyword>
<dbReference type="Gene3D" id="3.40.50.300">
    <property type="entry name" value="P-loop containing nucleotide triphosphate hydrolases"/>
    <property type="match status" value="1"/>
</dbReference>
<evidence type="ECO:0000256" key="1">
    <source>
        <dbReference type="ARBA" id="ARBA00022741"/>
    </source>
</evidence>
<protein>
    <recommendedName>
        <fullName evidence="4">AAA+ ATPase domain-containing protein</fullName>
    </recommendedName>
</protein>
<proteinExistence type="predicted"/>
<evidence type="ECO:0000256" key="2">
    <source>
        <dbReference type="ARBA" id="ARBA00022801"/>
    </source>
</evidence>
<keyword evidence="6" id="KW-1185">Reference proteome</keyword>
<reference evidence="6" key="1">
    <citation type="submission" date="2023-01" db="EMBL/GenBank/DDBJ databases">
        <title>Key to firefly adult light organ development and bioluminescence: homeobox transcription factors regulate luciferase expression and transportation to peroxisome.</title>
        <authorList>
            <person name="Fu X."/>
        </authorList>
    </citation>
    <scope>NUCLEOTIDE SEQUENCE [LARGE SCALE GENOMIC DNA]</scope>
</reference>
<dbReference type="InterPro" id="IPR027417">
    <property type="entry name" value="P-loop_NTPase"/>
</dbReference>
<dbReference type="SMART" id="SM00382">
    <property type="entry name" value="AAA"/>
    <property type="match status" value="1"/>
</dbReference>
<comment type="caution">
    <text evidence="5">The sequence shown here is derived from an EMBL/GenBank/DDBJ whole genome shotgun (WGS) entry which is preliminary data.</text>
</comment>